<keyword evidence="5" id="KW-1185">Reference proteome</keyword>
<reference evidence="4" key="2">
    <citation type="submission" date="2020-09" db="EMBL/GenBank/DDBJ databases">
        <authorList>
            <person name="Sun Q."/>
            <person name="Kim S."/>
        </authorList>
    </citation>
    <scope>NUCLEOTIDE SEQUENCE</scope>
    <source>
        <strain evidence="4">KCTC 23077</strain>
    </source>
</reference>
<proteinExistence type="inferred from homology"/>
<dbReference type="SUPFAM" id="SSF56214">
    <property type="entry name" value="4'-phosphopantetheinyl transferase"/>
    <property type="match status" value="2"/>
</dbReference>
<comment type="similarity">
    <text evidence="1">Belongs to the P-Pant transferase superfamily. Gsp/Sfp/HetI/AcpT family.</text>
</comment>
<evidence type="ECO:0000256" key="1">
    <source>
        <dbReference type="ARBA" id="ARBA00010990"/>
    </source>
</evidence>
<evidence type="ECO:0000256" key="2">
    <source>
        <dbReference type="ARBA" id="ARBA00022679"/>
    </source>
</evidence>
<evidence type="ECO:0000259" key="3">
    <source>
        <dbReference type="Pfam" id="PF01648"/>
    </source>
</evidence>
<dbReference type="AlphaFoldDB" id="A0A918T7D0"/>
<dbReference type="GO" id="GO:0005829">
    <property type="term" value="C:cytosol"/>
    <property type="evidence" value="ECO:0007669"/>
    <property type="project" value="TreeGrafter"/>
</dbReference>
<evidence type="ECO:0000313" key="5">
    <source>
        <dbReference type="Proteomes" id="UP000646426"/>
    </source>
</evidence>
<comment type="caution">
    <text evidence="4">The sequence shown here is derived from an EMBL/GenBank/DDBJ whole genome shotgun (WGS) entry which is preliminary data.</text>
</comment>
<protein>
    <submittedName>
        <fullName evidence="4">4'-phosphopantetheinyl transferase</fullName>
    </submittedName>
</protein>
<dbReference type="GO" id="GO:0008897">
    <property type="term" value="F:holo-[acyl-carrier-protein] synthase activity"/>
    <property type="evidence" value="ECO:0007669"/>
    <property type="project" value="InterPro"/>
</dbReference>
<sequence>MPAIGDLPVAAAVLEHRAPAAAEPVAREWLAQALGVAPAGIGLDRDARGRPQLSGHGTRDCNWSHSGERLLVGLAPAGRIGVDLERLRPRPRALELARRFFCAAEADALAALPADAREAAFVRLWCAKEAVLKAHGHGLSFGLHRLEFALDPGPRLVACDAALGDPTHWAIRMWTPDPGYLAALAWRPW</sequence>
<dbReference type="PANTHER" id="PTHR12215:SF10">
    <property type="entry name" value="L-AMINOADIPATE-SEMIALDEHYDE DEHYDROGENASE-PHOSPHOPANTETHEINYL TRANSFERASE"/>
    <property type="match status" value="1"/>
</dbReference>
<dbReference type="EMBL" id="BMYD01000005">
    <property type="protein sequence ID" value="GHA88220.1"/>
    <property type="molecule type" value="Genomic_DNA"/>
</dbReference>
<dbReference type="Pfam" id="PF01648">
    <property type="entry name" value="ACPS"/>
    <property type="match status" value="1"/>
</dbReference>
<gene>
    <name evidence="4" type="primary">hetI</name>
    <name evidence="4" type="ORF">GCM10007067_27820</name>
</gene>
<feature type="domain" description="4'-phosphopantetheinyl transferase" evidence="3">
    <location>
        <begin position="79"/>
        <end position="184"/>
    </location>
</feature>
<keyword evidence="2 4" id="KW-0808">Transferase</keyword>
<organism evidence="4 5">
    <name type="scientific">Cognatilysobacter bugurensis</name>
    <dbReference type="NCBI Taxonomy" id="543356"/>
    <lineage>
        <taxon>Bacteria</taxon>
        <taxon>Pseudomonadati</taxon>
        <taxon>Pseudomonadota</taxon>
        <taxon>Gammaproteobacteria</taxon>
        <taxon>Lysobacterales</taxon>
        <taxon>Lysobacteraceae</taxon>
        <taxon>Cognatilysobacter</taxon>
    </lineage>
</organism>
<dbReference type="RefSeq" id="WP_189457678.1">
    <property type="nucleotide sequence ID" value="NZ_BMYD01000005.1"/>
</dbReference>
<dbReference type="InterPro" id="IPR050559">
    <property type="entry name" value="P-Pant_transferase_sf"/>
</dbReference>
<name>A0A918T7D0_9GAMM</name>
<reference evidence="4" key="1">
    <citation type="journal article" date="2014" name="Int. J. Syst. Evol. Microbiol.">
        <title>Complete genome sequence of Corynebacterium casei LMG S-19264T (=DSM 44701T), isolated from a smear-ripened cheese.</title>
        <authorList>
            <consortium name="US DOE Joint Genome Institute (JGI-PGF)"/>
            <person name="Walter F."/>
            <person name="Albersmeier A."/>
            <person name="Kalinowski J."/>
            <person name="Ruckert C."/>
        </authorList>
    </citation>
    <scope>NUCLEOTIDE SEQUENCE</scope>
    <source>
        <strain evidence="4">KCTC 23077</strain>
    </source>
</reference>
<evidence type="ECO:0000313" key="4">
    <source>
        <dbReference type="EMBL" id="GHA88220.1"/>
    </source>
</evidence>
<dbReference type="PANTHER" id="PTHR12215">
    <property type="entry name" value="PHOSPHOPANTETHEINE TRANSFERASE"/>
    <property type="match status" value="1"/>
</dbReference>
<dbReference type="GO" id="GO:0000287">
    <property type="term" value="F:magnesium ion binding"/>
    <property type="evidence" value="ECO:0007669"/>
    <property type="project" value="InterPro"/>
</dbReference>
<accession>A0A918T7D0</accession>
<dbReference type="GO" id="GO:0019878">
    <property type="term" value="P:lysine biosynthetic process via aminoadipic acid"/>
    <property type="evidence" value="ECO:0007669"/>
    <property type="project" value="TreeGrafter"/>
</dbReference>
<dbReference type="Gene3D" id="3.90.470.20">
    <property type="entry name" value="4'-phosphopantetheinyl transferase domain"/>
    <property type="match status" value="1"/>
</dbReference>
<dbReference type="InterPro" id="IPR008278">
    <property type="entry name" value="4-PPantetheinyl_Trfase_dom"/>
</dbReference>
<dbReference type="InterPro" id="IPR037143">
    <property type="entry name" value="4-PPantetheinyl_Trfase_dom_sf"/>
</dbReference>
<dbReference type="Proteomes" id="UP000646426">
    <property type="component" value="Unassembled WGS sequence"/>
</dbReference>